<dbReference type="InterPro" id="IPR004556">
    <property type="entry name" value="HemK-like"/>
</dbReference>
<accession>A0ABR3APE3</accession>
<dbReference type="SUPFAM" id="SSF53335">
    <property type="entry name" value="S-adenosyl-L-methionine-dependent methyltransferases"/>
    <property type="match status" value="1"/>
</dbReference>
<comment type="catalytic activity">
    <reaction evidence="5">
        <text>L-glutaminyl-[peptide chain release factor] + S-adenosyl-L-methionine = N(5)-methyl-L-glutaminyl-[peptide chain release factor] + S-adenosyl-L-homocysteine + H(+)</text>
        <dbReference type="Rhea" id="RHEA:42896"/>
        <dbReference type="Rhea" id="RHEA-COMP:10271"/>
        <dbReference type="Rhea" id="RHEA-COMP:10272"/>
        <dbReference type="ChEBI" id="CHEBI:15378"/>
        <dbReference type="ChEBI" id="CHEBI:30011"/>
        <dbReference type="ChEBI" id="CHEBI:57856"/>
        <dbReference type="ChEBI" id="CHEBI:59789"/>
        <dbReference type="ChEBI" id="CHEBI:61891"/>
        <dbReference type="EC" id="2.1.1.297"/>
    </reaction>
</comment>
<sequence>MPRWTVQQTQWIRQLLPVCDHDAHLAQRQLAWLKEKVLADHRGSSALESRLISHLSVAECNQLDEHVKERANNKPLQYILGTQPFCDLEIVTRPPVLIPRWETEEWTSRLIDILKPHAAARYSKENPLRVLDVCTGSGCIALAMSAHLPAARASILGLDIGSEAIDLARHNLKVLDDELQNPVEFRQQDIFDPVKEPFFDVVVSNPPYITTEEYAVLDADVKDWEDERALVALEDGTRVHKRIIEVVSAHTKPNDSNNDKNKNIEEREFPRLIMEMGGSHQVDALSYSLEKHGFRNISVWKDLADKDRVIVGY</sequence>
<evidence type="ECO:0000256" key="2">
    <source>
        <dbReference type="ARBA" id="ARBA00022603"/>
    </source>
</evidence>
<feature type="domain" description="Methyltransferase small" evidence="6">
    <location>
        <begin position="128"/>
        <end position="213"/>
    </location>
</feature>
<evidence type="ECO:0000313" key="7">
    <source>
        <dbReference type="EMBL" id="KAL0078366.1"/>
    </source>
</evidence>
<dbReference type="Pfam" id="PF05175">
    <property type="entry name" value="MTS"/>
    <property type="match status" value="1"/>
</dbReference>
<comment type="caution">
    <text evidence="7">The sequence shown here is derived from an EMBL/GenBank/DDBJ whole genome shotgun (WGS) entry which is preliminary data.</text>
</comment>
<keyword evidence="2 7" id="KW-0489">Methyltransferase</keyword>
<evidence type="ECO:0000256" key="3">
    <source>
        <dbReference type="ARBA" id="ARBA00022679"/>
    </source>
</evidence>
<keyword evidence="3" id="KW-0808">Transferase</keyword>
<dbReference type="Gene3D" id="1.10.8.10">
    <property type="entry name" value="DNA helicase RuvA subunit, C-terminal domain"/>
    <property type="match status" value="1"/>
</dbReference>
<dbReference type="InterPro" id="IPR007848">
    <property type="entry name" value="Small_mtfrase_dom"/>
</dbReference>
<name>A0ABR3APE3_PHYBL</name>
<dbReference type="PROSITE" id="PS00092">
    <property type="entry name" value="N6_MTASE"/>
    <property type="match status" value="1"/>
</dbReference>
<dbReference type="PANTHER" id="PTHR18895:SF74">
    <property type="entry name" value="MTRF1L RELEASE FACTOR GLUTAMINE METHYLTRANSFERASE"/>
    <property type="match status" value="1"/>
</dbReference>
<gene>
    <name evidence="7" type="ORF">J3Q64DRAFT_1281382</name>
</gene>
<evidence type="ECO:0000256" key="1">
    <source>
        <dbReference type="ARBA" id="ARBA00012771"/>
    </source>
</evidence>
<keyword evidence="8" id="KW-1185">Reference proteome</keyword>
<dbReference type="Gene3D" id="3.40.50.150">
    <property type="entry name" value="Vaccinia Virus protein VP39"/>
    <property type="match status" value="1"/>
</dbReference>
<dbReference type="EMBL" id="JBCLYO010000025">
    <property type="protein sequence ID" value="KAL0078366.1"/>
    <property type="molecule type" value="Genomic_DNA"/>
</dbReference>
<reference evidence="7 8" key="1">
    <citation type="submission" date="2024-04" db="EMBL/GenBank/DDBJ databases">
        <title>Symmetric and asymmetric DNA N6-adenine methylation regulates different biological responses in Mucorales.</title>
        <authorList>
            <consortium name="Lawrence Berkeley National Laboratory"/>
            <person name="Lax C."/>
            <person name="Mondo S.J."/>
            <person name="Osorio-Concepcion M."/>
            <person name="Muszewska A."/>
            <person name="Corrochano-Luque M."/>
            <person name="Gutierrez G."/>
            <person name="Riley R."/>
            <person name="Lipzen A."/>
            <person name="Guo J."/>
            <person name="Hundley H."/>
            <person name="Amirebrahimi M."/>
            <person name="Ng V."/>
            <person name="Lorenzo-Gutierrez D."/>
            <person name="Binder U."/>
            <person name="Yang J."/>
            <person name="Song Y."/>
            <person name="Canovas D."/>
            <person name="Navarro E."/>
            <person name="Freitag M."/>
            <person name="Gabaldon T."/>
            <person name="Grigoriev I.V."/>
            <person name="Corrochano L.M."/>
            <person name="Nicolas F.E."/>
            <person name="Garre V."/>
        </authorList>
    </citation>
    <scope>NUCLEOTIDE SEQUENCE [LARGE SCALE GENOMIC DNA]</scope>
    <source>
        <strain evidence="7 8">L51</strain>
    </source>
</reference>
<evidence type="ECO:0000259" key="6">
    <source>
        <dbReference type="Pfam" id="PF05175"/>
    </source>
</evidence>
<dbReference type="GO" id="GO:0008168">
    <property type="term" value="F:methyltransferase activity"/>
    <property type="evidence" value="ECO:0007669"/>
    <property type="project" value="UniProtKB-KW"/>
</dbReference>
<evidence type="ECO:0000313" key="8">
    <source>
        <dbReference type="Proteomes" id="UP001448207"/>
    </source>
</evidence>
<organism evidence="7 8">
    <name type="scientific">Phycomyces blakesleeanus</name>
    <dbReference type="NCBI Taxonomy" id="4837"/>
    <lineage>
        <taxon>Eukaryota</taxon>
        <taxon>Fungi</taxon>
        <taxon>Fungi incertae sedis</taxon>
        <taxon>Mucoromycota</taxon>
        <taxon>Mucoromycotina</taxon>
        <taxon>Mucoromycetes</taxon>
        <taxon>Mucorales</taxon>
        <taxon>Phycomycetaceae</taxon>
        <taxon>Phycomyces</taxon>
    </lineage>
</organism>
<dbReference type="InterPro" id="IPR002052">
    <property type="entry name" value="DNA_methylase_N6_adenine_CS"/>
</dbReference>
<keyword evidence="4" id="KW-0949">S-adenosyl-L-methionine</keyword>
<proteinExistence type="predicted"/>
<dbReference type="GO" id="GO:0032259">
    <property type="term" value="P:methylation"/>
    <property type="evidence" value="ECO:0007669"/>
    <property type="project" value="UniProtKB-KW"/>
</dbReference>
<dbReference type="EC" id="2.1.1.297" evidence="1"/>
<protein>
    <recommendedName>
        <fullName evidence="1">peptide chain release factor N(5)-glutamine methyltransferase</fullName>
        <ecNumber evidence="1">2.1.1.297</ecNumber>
    </recommendedName>
</protein>
<evidence type="ECO:0000256" key="5">
    <source>
        <dbReference type="ARBA" id="ARBA00048391"/>
    </source>
</evidence>
<dbReference type="InterPro" id="IPR029063">
    <property type="entry name" value="SAM-dependent_MTases_sf"/>
</dbReference>
<dbReference type="PANTHER" id="PTHR18895">
    <property type="entry name" value="HEMK METHYLTRANSFERASE"/>
    <property type="match status" value="1"/>
</dbReference>
<dbReference type="CDD" id="cd02440">
    <property type="entry name" value="AdoMet_MTases"/>
    <property type="match status" value="1"/>
</dbReference>
<dbReference type="Proteomes" id="UP001448207">
    <property type="component" value="Unassembled WGS sequence"/>
</dbReference>
<evidence type="ECO:0000256" key="4">
    <source>
        <dbReference type="ARBA" id="ARBA00022691"/>
    </source>
</evidence>
<dbReference type="NCBIfam" id="TIGR00536">
    <property type="entry name" value="hemK_fam"/>
    <property type="match status" value="1"/>
</dbReference>
<dbReference type="InterPro" id="IPR050320">
    <property type="entry name" value="N5-glutamine_MTase"/>
</dbReference>